<reference evidence="2" key="1">
    <citation type="submission" date="2019-08" db="EMBL/GenBank/DDBJ databases">
        <authorList>
            <person name="Kucharzyk K."/>
            <person name="Murdoch R.W."/>
            <person name="Higgins S."/>
            <person name="Loffler F."/>
        </authorList>
    </citation>
    <scope>NUCLEOTIDE SEQUENCE</scope>
</reference>
<dbReference type="EMBL" id="VSSQ01068165">
    <property type="protein sequence ID" value="MPN20409.1"/>
    <property type="molecule type" value="Genomic_DNA"/>
</dbReference>
<feature type="transmembrane region" description="Helical" evidence="1">
    <location>
        <begin position="46"/>
        <end position="64"/>
    </location>
</feature>
<keyword evidence="1" id="KW-0812">Transmembrane</keyword>
<sequence>MKLDPAFEGNKDFGRDIVNVIVGIVWQMALVVLPIFFIIHKTGATLIALGVVVICMVILKYNWYDKLHRADIGFENVN</sequence>
<dbReference type="AlphaFoldDB" id="A0A645G3M1"/>
<proteinExistence type="predicted"/>
<accession>A0A645G3M1</accession>
<keyword evidence="1" id="KW-1133">Transmembrane helix</keyword>
<gene>
    <name evidence="2" type="ORF">SDC9_167788</name>
</gene>
<organism evidence="2">
    <name type="scientific">bioreactor metagenome</name>
    <dbReference type="NCBI Taxonomy" id="1076179"/>
    <lineage>
        <taxon>unclassified sequences</taxon>
        <taxon>metagenomes</taxon>
        <taxon>ecological metagenomes</taxon>
    </lineage>
</organism>
<protein>
    <submittedName>
        <fullName evidence="2">Uncharacterized protein</fullName>
    </submittedName>
</protein>
<evidence type="ECO:0000313" key="2">
    <source>
        <dbReference type="EMBL" id="MPN20409.1"/>
    </source>
</evidence>
<name>A0A645G3M1_9ZZZZ</name>
<evidence type="ECO:0000256" key="1">
    <source>
        <dbReference type="SAM" id="Phobius"/>
    </source>
</evidence>
<feature type="transmembrane region" description="Helical" evidence="1">
    <location>
        <begin position="20"/>
        <end position="39"/>
    </location>
</feature>
<keyword evidence="1" id="KW-0472">Membrane</keyword>
<comment type="caution">
    <text evidence="2">The sequence shown here is derived from an EMBL/GenBank/DDBJ whole genome shotgun (WGS) entry which is preliminary data.</text>
</comment>